<feature type="compositionally biased region" description="Basic and acidic residues" evidence="1">
    <location>
        <begin position="466"/>
        <end position="481"/>
    </location>
</feature>
<feature type="domain" description="Transposase IS66 C-terminal" evidence="2">
    <location>
        <begin position="41"/>
        <end position="77"/>
    </location>
</feature>
<sequence>MYLELADATVVTSLGGSPEGLKSWLFFGSDDHASAAANLSSLVASCKLHGLDPEAYLADVIRVMPCWPRERYRDLAPATGRAPAPCSSSTRGRMQEADSAYKSRGAPKTPSARDLDQRADLLGHGRPDVGLDARCLDAHDQRVPRAQVAPIAPGLVLPPAAHRVDRDDAALREVGGEAGEDVRVDRAAIASLLAEVPLGGVASSRGLLLVLFERLMVEALAELVHRLGRALHLEAQAVRRVAVASLPAAAPRVRLDEVGERDAQPHRRLAEALEDLARPGQLEEVDITHLPLVGLAGLRHERADAVLGDEGERVARATKRTLEAGHAEAVAPNESRSLPLAARTAQVRLHRRRPLGRVHDERAHRFGPQRRVLGGDHRGHAGSLCGRRARRPAQDEGPLGGPVVRREQAEVGARKVDLALGVRHDVATLEDDIGLDGPRLGERDTRRAPGREVPRSGHRLPARPPRVRDDGHLGKGADGERIPGLPRIVDRVSVAPVEVRRLESVRIDIARAQHEQPTSSLVAAVEVDEPARARVERAARRERVDGGGPGGGLASIALVGGSDRHRETAAPQRRLDLGAARCLRGDGAVELGRVLAVRRQDLHRLEAMPERQRRRASEHRREIAVESEPRHLGAVAVVVVGSPGRVAGLAIRGIERWLDQRVPAVHTGVEDTHRWRVRGGRRRSRDELLHPVALLVRAHVDEDRRRLLGLPHLGEVVQHVHGGRELRR</sequence>
<dbReference type="AlphaFoldDB" id="A0A4P2PV97"/>
<dbReference type="Proteomes" id="UP000295781">
    <property type="component" value="Chromosome"/>
</dbReference>
<dbReference type="InterPro" id="IPR039552">
    <property type="entry name" value="IS66_C"/>
</dbReference>
<feature type="compositionally biased region" description="Basic and acidic residues" evidence="1">
    <location>
        <begin position="439"/>
        <end position="455"/>
    </location>
</feature>
<organism evidence="3 4">
    <name type="scientific">Sorangium cellulosum</name>
    <name type="common">Polyangium cellulosum</name>
    <dbReference type="NCBI Taxonomy" id="56"/>
    <lineage>
        <taxon>Bacteria</taxon>
        <taxon>Pseudomonadati</taxon>
        <taxon>Myxococcota</taxon>
        <taxon>Polyangia</taxon>
        <taxon>Polyangiales</taxon>
        <taxon>Polyangiaceae</taxon>
        <taxon>Sorangium</taxon>
    </lineage>
</organism>
<evidence type="ECO:0000313" key="3">
    <source>
        <dbReference type="EMBL" id="AUX20624.1"/>
    </source>
</evidence>
<feature type="region of interest" description="Disordered" evidence="1">
    <location>
        <begin position="370"/>
        <end position="406"/>
    </location>
</feature>
<accession>A0A4P2PV97</accession>
<gene>
    <name evidence="3" type="ORF">SOCEGT47_010970</name>
</gene>
<reference evidence="3 4" key="1">
    <citation type="submission" date="2015-09" db="EMBL/GenBank/DDBJ databases">
        <title>Sorangium comparison.</title>
        <authorList>
            <person name="Zaburannyi N."/>
            <person name="Bunk B."/>
            <person name="Overmann J."/>
            <person name="Mueller R."/>
        </authorList>
    </citation>
    <scope>NUCLEOTIDE SEQUENCE [LARGE SCALE GENOMIC DNA]</scope>
    <source>
        <strain evidence="3 4">So ceGT47</strain>
    </source>
</reference>
<protein>
    <recommendedName>
        <fullName evidence="2">Transposase IS66 C-terminal domain-containing protein</fullName>
    </recommendedName>
</protein>
<name>A0A4P2PV97_SORCE</name>
<evidence type="ECO:0000256" key="1">
    <source>
        <dbReference type="SAM" id="MobiDB-lite"/>
    </source>
</evidence>
<dbReference type="Pfam" id="PF13817">
    <property type="entry name" value="DDE_Tnp_IS66_C"/>
    <property type="match status" value="1"/>
</dbReference>
<dbReference type="EMBL" id="CP012670">
    <property type="protein sequence ID" value="AUX20624.1"/>
    <property type="molecule type" value="Genomic_DNA"/>
</dbReference>
<proteinExistence type="predicted"/>
<feature type="region of interest" description="Disordered" evidence="1">
    <location>
        <begin position="77"/>
        <end position="114"/>
    </location>
</feature>
<evidence type="ECO:0000259" key="2">
    <source>
        <dbReference type="Pfam" id="PF13817"/>
    </source>
</evidence>
<feature type="region of interest" description="Disordered" evidence="1">
    <location>
        <begin position="432"/>
        <end position="481"/>
    </location>
</feature>
<evidence type="ECO:0000313" key="4">
    <source>
        <dbReference type="Proteomes" id="UP000295781"/>
    </source>
</evidence>